<dbReference type="EMBL" id="JAWWNJ010000069">
    <property type="protein sequence ID" value="KAK7007930.1"/>
    <property type="molecule type" value="Genomic_DNA"/>
</dbReference>
<keyword evidence="3" id="KW-1185">Reference proteome</keyword>
<dbReference type="Proteomes" id="UP001362999">
    <property type="component" value="Unassembled WGS sequence"/>
</dbReference>
<dbReference type="AlphaFoldDB" id="A0AAW0AF52"/>
<dbReference type="InterPro" id="IPR032675">
    <property type="entry name" value="LRR_dom_sf"/>
</dbReference>
<dbReference type="Pfam" id="PF12937">
    <property type="entry name" value="F-box-like"/>
    <property type="match status" value="1"/>
</dbReference>
<dbReference type="InterPro" id="IPR001810">
    <property type="entry name" value="F-box_dom"/>
</dbReference>
<dbReference type="SUPFAM" id="SSF52047">
    <property type="entry name" value="RNI-like"/>
    <property type="match status" value="1"/>
</dbReference>
<evidence type="ECO:0000259" key="1">
    <source>
        <dbReference type="Pfam" id="PF12937"/>
    </source>
</evidence>
<dbReference type="Gene3D" id="3.80.10.10">
    <property type="entry name" value="Ribonuclease Inhibitor"/>
    <property type="match status" value="1"/>
</dbReference>
<sequence>MDLNQLMIGPLSNGNLLDASGSQSFEKLVKTLIAAAQENISRIDSQIKDLKCMRDREYGLIASLKLVISPIRKLPDEILAIVFRLAIDTFYVSRIICALRVSQVCKHWRQLAHRTPHLWTEQPSIRYDNRRGYSAEYIAATKVYLDRSAPLPISFHISSAAKPPKGTRFPPALVDVLFSAASRWKTLTLSGPPEIHHALAQLPPNSLPLLEEVALFDSLVNAPAFLCAPCLRSITLHASGNIATLLMPWAQLTNLRLTTVGFCTWLDTFLQCTNLVHAVLYAEPADDDAQNNAPAASNNSIATLPFLESIDVSLLGDQVAPLFGRLALPRVHRIEISFINTHDTAQWSLATSTIFSQFQLRSPNIADLSLTVCDISPDELHAILLHSPCLTDLLLECCPDAVDDAILERLQYVAENAVHLAPRLQTLCLYPIGDSFAEESLLSMIRSRWWTTQELQALPAPPPVARWQRVDITCYDADEFSEFFYQQLSDLKAQGLDIDVRTP</sequence>
<name>A0AAW0AF52_9AGAR</name>
<comment type="caution">
    <text evidence="2">The sequence shown here is derived from an EMBL/GenBank/DDBJ whole genome shotgun (WGS) entry which is preliminary data.</text>
</comment>
<organism evidence="2 3">
    <name type="scientific">Favolaschia claudopus</name>
    <dbReference type="NCBI Taxonomy" id="2862362"/>
    <lineage>
        <taxon>Eukaryota</taxon>
        <taxon>Fungi</taxon>
        <taxon>Dikarya</taxon>
        <taxon>Basidiomycota</taxon>
        <taxon>Agaricomycotina</taxon>
        <taxon>Agaricomycetes</taxon>
        <taxon>Agaricomycetidae</taxon>
        <taxon>Agaricales</taxon>
        <taxon>Marasmiineae</taxon>
        <taxon>Mycenaceae</taxon>
        <taxon>Favolaschia</taxon>
    </lineage>
</organism>
<dbReference type="PANTHER" id="PTHR38926">
    <property type="entry name" value="F-BOX DOMAIN CONTAINING PROTEIN, EXPRESSED"/>
    <property type="match status" value="1"/>
</dbReference>
<dbReference type="InterPro" id="IPR036047">
    <property type="entry name" value="F-box-like_dom_sf"/>
</dbReference>
<reference evidence="2 3" key="1">
    <citation type="journal article" date="2024" name="J Genomics">
        <title>Draft genome sequencing and assembly of Favolaschia claudopus CIRM-BRFM 2984 isolated from oak limbs.</title>
        <authorList>
            <person name="Navarro D."/>
            <person name="Drula E."/>
            <person name="Chaduli D."/>
            <person name="Cazenave R."/>
            <person name="Ahrendt S."/>
            <person name="Wang J."/>
            <person name="Lipzen A."/>
            <person name="Daum C."/>
            <person name="Barry K."/>
            <person name="Grigoriev I.V."/>
            <person name="Favel A."/>
            <person name="Rosso M.N."/>
            <person name="Martin F."/>
        </authorList>
    </citation>
    <scope>NUCLEOTIDE SEQUENCE [LARGE SCALE GENOMIC DNA]</scope>
    <source>
        <strain evidence="2 3">CIRM-BRFM 2984</strain>
    </source>
</reference>
<dbReference type="PANTHER" id="PTHR38926:SF5">
    <property type="entry name" value="F-BOX AND LEUCINE-RICH REPEAT PROTEIN 6"/>
    <property type="match status" value="1"/>
</dbReference>
<accession>A0AAW0AF52</accession>
<protein>
    <recommendedName>
        <fullName evidence="1">F-box domain-containing protein</fullName>
    </recommendedName>
</protein>
<evidence type="ECO:0000313" key="2">
    <source>
        <dbReference type="EMBL" id="KAK7007930.1"/>
    </source>
</evidence>
<dbReference type="Gene3D" id="1.20.1280.50">
    <property type="match status" value="1"/>
</dbReference>
<proteinExistence type="predicted"/>
<dbReference type="SUPFAM" id="SSF81383">
    <property type="entry name" value="F-box domain"/>
    <property type="match status" value="1"/>
</dbReference>
<evidence type="ECO:0000313" key="3">
    <source>
        <dbReference type="Proteomes" id="UP001362999"/>
    </source>
</evidence>
<feature type="domain" description="F-box" evidence="1">
    <location>
        <begin position="72"/>
        <end position="120"/>
    </location>
</feature>
<gene>
    <name evidence="2" type="ORF">R3P38DRAFT_3026718</name>
</gene>